<evidence type="ECO:0000313" key="2">
    <source>
        <dbReference type="EMBL" id="KAF8392492.1"/>
    </source>
</evidence>
<reference evidence="2 3" key="1">
    <citation type="submission" date="2020-04" db="EMBL/GenBank/DDBJ databases">
        <title>Plant Genome Project.</title>
        <authorList>
            <person name="Zhang R.-G."/>
        </authorList>
    </citation>
    <scope>NUCLEOTIDE SEQUENCE [LARGE SCALE GENOMIC DNA]</scope>
    <source>
        <strain evidence="2">YNK0</strain>
        <tissue evidence="2">Leaf</tissue>
    </source>
</reference>
<dbReference type="GO" id="GO:0043295">
    <property type="term" value="F:glutathione binding"/>
    <property type="evidence" value="ECO:0007669"/>
    <property type="project" value="TreeGrafter"/>
</dbReference>
<dbReference type="Gene3D" id="3.30.590.10">
    <property type="entry name" value="Glutamine synthetase/guanido kinase, catalytic domain"/>
    <property type="match status" value="1"/>
</dbReference>
<dbReference type="Gene3D" id="3.40.50.1760">
    <property type="entry name" value="Glutathione synthase, substrate-binding domain superfamily, eukaryotic"/>
    <property type="match status" value="1"/>
</dbReference>
<dbReference type="Proteomes" id="UP000655225">
    <property type="component" value="Unassembled WGS sequence"/>
</dbReference>
<dbReference type="GO" id="GO:0004363">
    <property type="term" value="F:glutathione synthase activity"/>
    <property type="evidence" value="ECO:0007669"/>
    <property type="project" value="InterPro"/>
</dbReference>
<evidence type="ECO:0000313" key="3">
    <source>
        <dbReference type="Proteomes" id="UP000655225"/>
    </source>
</evidence>
<dbReference type="SUPFAM" id="SSF52440">
    <property type="entry name" value="PreATP-grasp domain"/>
    <property type="match status" value="1"/>
</dbReference>
<name>A0A835D983_TETSI</name>
<gene>
    <name evidence="2" type="ORF">HHK36_022834</name>
</gene>
<evidence type="ECO:0000259" key="1">
    <source>
        <dbReference type="Pfam" id="PF03199"/>
    </source>
</evidence>
<keyword evidence="3" id="KW-1185">Reference proteome</keyword>
<dbReference type="InterPro" id="IPR037013">
    <property type="entry name" value="GSH-S_sub-bd_sf"/>
</dbReference>
<dbReference type="EMBL" id="JABCRI010000016">
    <property type="protein sequence ID" value="KAF8392492.1"/>
    <property type="molecule type" value="Genomic_DNA"/>
</dbReference>
<comment type="caution">
    <text evidence="2">The sequence shown here is derived from an EMBL/GenBank/DDBJ whole genome shotgun (WGS) entry which is preliminary data.</text>
</comment>
<protein>
    <recommendedName>
        <fullName evidence="1">Glutathione synthase substrate-binding domain-containing protein</fullName>
    </recommendedName>
</protein>
<dbReference type="PANTHER" id="PTHR11130">
    <property type="entry name" value="GLUTATHIONE SYNTHETASE"/>
    <property type="match status" value="1"/>
</dbReference>
<dbReference type="InterPro" id="IPR016185">
    <property type="entry name" value="PreATP-grasp_dom_sf"/>
</dbReference>
<feature type="domain" description="Glutathione synthase substrate-binding" evidence="1">
    <location>
        <begin position="101"/>
        <end position="124"/>
    </location>
</feature>
<dbReference type="InterPro" id="IPR005615">
    <property type="entry name" value="Glutathione_synthase"/>
</dbReference>
<dbReference type="OrthoDB" id="2020073at2759"/>
<organism evidence="2 3">
    <name type="scientific">Tetracentron sinense</name>
    <name type="common">Spur-leaf</name>
    <dbReference type="NCBI Taxonomy" id="13715"/>
    <lineage>
        <taxon>Eukaryota</taxon>
        <taxon>Viridiplantae</taxon>
        <taxon>Streptophyta</taxon>
        <taxon>Embryophyta</taxon>
        <taxon>Tracheophyta</taxon>
        <taxon>Spermatophyta</taxon>
        <taxon>Magnoliopsida</taxon>
        <taxon>Trochodendrales</taxon>
        <taxon>Trochodendraceae</taxon>
        <taxon>Tetracentron</taxon>
    </lineage>
</organism>
<dbReference type="InterPro" id="IPR004887">
    <property type="entry name" value="GSH_synth_subst-bd"/>
</dbReference>
<dbReference type="GO" id="GO:0005524">
    <property type="term" value="F:ATP binding"/>
    <property type="evidence" value="ECO:0007669"/>
    <property type="project" value="InterPro"/>
</dbReference>
<dbReference type="PANTHER" id="PTHR11130:SF0">
    <property type="entry name" value="GLUTATHIONE SYNTHETASE"/>
    <property type="match status" value="1"/>
</dbReference>
<accession>A0A835D983</accession>
<dbReference type="GO" id="GO:0005829">
    <property type="term" value="C:cytosol"/>
    <property type="evidence" value="ECO:0007669"/>
    <property type="project" value="TreeGrafter"/>
</dbReference>
<sequence length="323" mass="36558">MMDSTQLGKGLALYGFTIFDLPGYAVVNMDAPHYQVFSLDEGNNIYGDDVKETLLKFQKEGSEELDAYICNGFSSLFLLHFWSEMAFIIKIMPYQNLGFMEWRARLLMEQSSPIKCPSISYHLAGTKKIQQELAKPTVLESLKFVALTDCKQISKCKNASTAAVMCHGCSVLSSSSPFIFFITFNSIIVFQWEYRVGPSVGIDAGDHIYRSLHVMPSKTNDDLSECARNGIAVADEKYNEFKILNSKDLGPYHYGVRSDKLFGCDISDAHYKACSYAVMNINGTNREGVANRNCSICVGRETENKAKMRLLVHLYYYEWLLRR</sequence>
<proteinExistence type="predicted"/>
<dbReference type="Pfam" id="PF03199">
    <property type="entry name" value="GSH_synthase"/>
    <property type="match status" value="1"/>
</dbReference>
<dbReference type="AlphaFoldDB" id="A0A835D983"/>